<protein>
    <submittedName>
        <fullName evidence="3">Uncharacterized protein</fullName>
    </submittedName>
</protein>
<dbReference type="EMBL" id="LLXH01000624">
    <property type="protein sequence ID" value="PKC64567.1"/>
    <property type="molecule type" value="Genomic_DNA"/>
</dbReference>
<organism evidence="3 4">
    <name type="scientific">Rhizophagus irregularis</name>
    <dbReference type="NCBI Taxonomy" id="588596"/>
    <lineage>
        <taxon>Eukaryota</taxon>
        <taxon>Fungi</taxon>
        <taxon>Fungi incertae sedis</taxon>
        <taxon>Mucoromycota</taxon>
        <taxon>Glomeromycotina</taxon>
        <taxon>Glomeromycetes</taxon>
        <taxon>Glomerales</taxon>
        <taxon>Glomeraceae</taxon>
        <taxon>Rhizophagus</taxon>
    </lineage>
</organism>
<reference evidence="3 4" key="1">
    <citation type="submission" date="2017-10" db="EMBL/GenBank/DDBJ databases">
        <title>Extensive intraspecific genome diversity in a model arbuscular mycorrhizal fungus.</title>
        <authorList>
            <person name="Chen E.C.H."/>
            <person name="Morin E."/>
            <person name="Baudet D."/>
            <person name="Noel J."/>
            <person name="Ndikumana S."/>
            <person name="Charron P."/>
            <person name="St-Onge C."/>
            <person name="Giorgi J."/>
            <person name="Grigoriev I.V."/>
            <person name="Roux C."/>
            <person name="Martin F.M."/>
            <person name="Corradi N."/>
        </authorList>
    </citation>
    <scope>NUCLEOTIDE SEQUENCE [LARGE SCALE GENOMIC DNA]</scope>
    <source>
        <strain evidence="3 4">A1</strain>
    </source>
</reference>
<dbReference type="AlphaFoldDB" id="A0A2I1E8B4"/>
<evidence type="ECO:0000313" key="4">
    <source>
        <dbReference type="Proteomes" id="UP000232688"/>
    </source>
</evidence>
<keyword evidence="1" id="KW-0472">Membrane</keyword>
<proteinExistence type="predicted"/>
<dbReference type="VEuPathDB" id="FungiDB:RhiirFUN_007167"/>
<sequence length="267" mass="29176">MEIDHKPLEKRQASAMSDSICQLVLKGYQPTGQLLCCEAGNACLGNAPICSSTSRMVQCWNINQLGSCKRKDTLAKTVCQYQDGIYCLKGETDELYDRGKLAWSAIDLVLNRNIYSYSFNGFTMNYGNFPNPILNPNPKENLVCSDAMASGICQIQGDFGYKTFNYRVEVCNGLIDIINSPPKIAKAITTITEQVTTTLPPETITTTSTKLTTSILTPETKTTTVTAAAPISLGSSGLSNYSEISFLPLVILLVTILVNTIVMKLRI</sequence>
<keyword evidence="1" id="KW-1133">Transmembrane helix</keyword>
<dbReference type="Proteomes" id="UP000684084">
    <property type="component" value="Unassembled WGS sequence"/>
</dbReference>
<comment type="caution">
    <text evidence="3">The sequence shown here is derived from an EMBL/GenBank/DDBJ whole genome shotgun (WGS) entry which is preliminary data.</text>
</comment>
<dbReference type="Proteomes" id="UP000232688">
    <property type="component" value="Unassembled WGS sequence"/>
</dbReference>
<evidence type="ECO:0000256" key="1">
    <source>
        <dbReference type="SAM" id="Phobius"/>
    </source>
</evidence>
<dbReference type="EMBL" id="CAGKOT010000004">
    <property type="protein sequence ID" value="CAB5331922.1"/>
    <property type="molecule type" value="Genomic_DNA"/>
</dbReference>
<accession>A0A2I1E8B4</accession>
<reference evidence="2" key="3">
    <citation type="submission" date="2020-05" db="EMBL/GenBank/DDBJ databases">
        <authorList>
            <person name="Rincon C."/>
            <person name="Sanders R I."/>
            <person name="Robbins C."/>
            <person name="Chaturvedi A."/>
        </authorList>
    </citation>
    <scope>NUCLEOTIDE SEQUENCE</scope>
    <source>
        <strain evidence="2">CHB12</strain>
    </source>
</reference>
<feature type="transmembrane region" description="Helical" evidence="1">
    <location>
        <begin position="244"/>
        <end position="262"/>
    </location>
</feature>
<evidence type="ECO:0000313" key="3">
    <source>
        <dbReference type="EMBL" id="PKC64567.1"/>
    </source>
</evidence>
<gene>
    <name evidence="2" type="ORF">CHRIB12_LOCUS2988</name>
    <name evidence="3" type="ORF">RhiirA1_395965</name>
</gene>
<name>A0A2I1E8B4_9GLOM</name>
<dbReference type="VEuPathDB" id="FungiDB:FUN_004997"/>
<dbReference type="VEuPathDB" id="FungiDB:RhiirA1_395965"/>
<reference evidence="3 4" key="2">
    <citation type="submission" date="2017-10" db="EMBL/GenBank/DDBJ databases">
        <title>Genome analyses suggest a sexual origin of heterokaryosis in a supposedly ancient asexual fungus.</title>
        <authorList>
            <person name="Corradi N."/>
            <person name="Sedzielewska K."/>
            <person name="Noel J."/>
            <person name="Charron P."/>
            <person name="Farinelli L."/>
            <person name="Marton T."/>
            <person name="Kruger M."/>
            <person name="Pelin A."/>
            <person name="Brachmann A."/>
            <person name="Corradi N."/>
        </authorList>
    </citation>
    <scope>NUCLEOTIDE SEQUENCE [LARGE SCALE GENOMIC DNA]</scope>
    <source>
        <strain evidence="3 4">A1</strain>
    </source>
</reference>
<keyword evidence="1" id="KW-0812">Transmembrane</keyword>
<evidence type="ECO:0000313" key="2">
    <source>
        <dbReference type="EMBL" id="CAB5331922.1"/>
    </source>
</evidence>
<dbReference type="OrthoDB" id="2366963at2759"/>